<reference evidence="2 3" key="1">
    <citation type="submission" date="2020-05" db="EMBL/GenBank/DDBJ databases">
        <title>Genome Sequencing of Type Strains.</title>
        <authorList>
            <person name="Lemaire J.F."/>
            <person name="Inderbitzin P."/>
            <person name="Gregorio O.A."/>
            <person name="Collins S.B."/>
            <person name="Wespe N."/>
            <person name="Knight-Connoni V."/>
        </authorList>
    </citation>
    <scope>NUCLEOTIDE SEQUENCE [LARGE SCALE GENOMIC DNA]</scope>
    <source>
        <strain evidence="2 3">DSM 100049</strain>
    </source>
</reference>
<sequence length="65" mass="6934">MIHNHEFDVATDHYDPADEDIAASGLPMRGRPVAAKSISLVNLVTIGAAASFCWVVIAVCIIALR</sequence>
<accession>A0A7Y6EIX9</accession>
<keyword evidence="1" id="KW-1133">Transmembrane helix</keyword>
<evidence type="ECO:0000313" key="3">
    <source>
        <dbReference type="Proteomes" id="UP000536441"/>
    </source>
</evidence>
<keyword evidence="1" id="KW-0472">Membrane</keyword>
<gene>
    <name evidence="2" type="ORF">HP438_17750</name>
</gene>
<feature type="transmembrane region" description="Helical" evidence="1">
    <location>
        <begin position="38"/>
        <end position="64"/>
    </location>
</feature>
<comment type="caution">
    <text evidence="2">The sequence shown here is derived from an EMBL/GenBank/DDBJ whole genome shotgun (WGS) entry which is preliminary data.</text>
</comment>
<dbReference type="AlphaFoldDB" id="A0A7Y6EIX9"/>
<evidence type="ECO:0000256" key="1">
    <source>
        <dbReference type="SAM" id="Phobius"/>
    </source>
</evidence>
<organism evidence="2 3">
    <name type="scientific">Sphingomonas zeae</name>
    <dbReference type="NCBI Taxonomy" id="1646122"/>
    <lineage>
        <taxon>Bacteria</taxon>
        <taxon>Pseudomonadati</taxon>
        <taxon>Pseudomonadota</taxon>
        <taxon>Alphaproteobacteria</taxon>
        <taxon>Sphingomonadales</taxon>
        <taxon>Sphingomonadaceae</taxon>
        <taxon>Sphingomonas</taxon>
    </lineage>
</organism>
<dbReference type="RefSeq" id="WP_175313519.1">
    <property type="nucleotide sequence ID" value="NZ_CBCRYR010000034.1"/>
</dbReference>
<keyword evidence="1" id="KW-0812">Transmembrane</keyword>
<dbReference type="EMBL" id="JABMCH010000071">
    <property type="protein sequence ID" value="NUU48816.1"/>
    <property type="molecule type" value="Genomic_DNA"/>
</dbReference>
<dbReference type="Proteomes" id="UP000536441">
    <property type="component" value="Unassembled WGS sequence"/>
</dbReference>
<protein>
    <submittedName>
        <fullName evidence="2">Uncharacterized protein</fullName>
    </submittedName>
</protein>
<evidence type="ECO:0000313" key="2">
    <source>
        <dbReference type="EMBL" id="NUU48816.1"/>
    </source>
</evidence>
<proteinExistence type="predicted"/>
<keyword evidence="3" id="KW-1185">Reference proteome</keyword>
<name>A0A7Y6EIX9_9SPHN</name>